<name>A0AB73IRR8_9BURK</name>
<comment type="caution">
    <text evidence="1">The sequence shown here is derived from an EMBL/GenBank/DDBJ whole genome shotgun (WGS) entry which is preliminary data.</text>
</comment>
<evidence type="ECO:0000313" key="2">
    <source>
        <dbReference type="Proteomes" id="UP001229486"/>
    </source>
</evidence>
<organism evidence="1 2">
    <name type="scientific">Paraburkholderia caledonica</name>
    <dbReference type="NCBI Taxonomy" id="134536"/>
    <lineage>
        <taxon>Bacteria</taxon>
        <taxon>Pseudomonadati</taxon>
        <taxon>Pseudomonadota</taxon>
        <taxon>Betaproteobacteria</taxon>
        <taxon>Burkholderiales</taxon>
        <taxon>Burkholderiaceae</taxon>
        <taxon>Paraburkholderia</taxon>
    </lineage>
</organism>
<dbReference type="AlphaFoldDB" id="A0AB73IRR8"/>
<proteinExistence type="predicted"/>
<sequence length="64" mass="7311">MTDYNEQQRKAAIRQMVAQADNNIEAQRKRAIDALGERWVCHPKHAPKRARYNPMTGAYLGEAA</sequence>
<dbReference type="RefSeq" id="WP_392396519.1">
    <property type="nucleotide sequence ID" value="NZ_JAURTK010000056.1"/>
</dbReference>
<reference evidence="1" key="1">
    <citation type="submission" date="2023-07" db="EMBL/GenBank/DDBJ databases">
        <title>Sorghum-associated microbial communities from plants grown in Nebraska, USA.</title>
        <authorList>
            <person name="Schachtman D."/>
        </authorList>
    </citation>
    <scope>NUCLEOTIDE SEQUENCE</scope>
    <source>
        <strain evidence="1">DS1061</strain>
    </source>
</reference>
<dbReference type="EMBL" id="JAURTK010000056">
    <property type="protein sequence ID" value="MDP9652047.1"/>
    <property type="molecule type" value="Genomic_DNA"/>
</dbReference>
<accession>A0AB73IRR8</accession>
<gene>
    <name evidence="1" type="ORF">J2793_007522</name>
</gene>
<evidence type="ECO:0000313" key="1">
    <source>
        <dbReference type="EMBL" id="MDP9652047.1"/>
    </source>
</evidence>
<dbReference type="Proteomes" id="UP001229486">
    <property type="component" value="Unassembled WGS sequence"/>
</dbReference>
<protein>
    <submittedName>
        <fullName evidence="1">Uncharacterized protein</fullName>
    </submittedName>
</protein>